<dbReference type="InterPro" id="IPR036188">
    <property type="entry name" value="FAD/NAD-bd_sf"/>
</dbReference>
<organism evidence="2 3">
    <name type="scientific">Candidatus Amesbacteria bacterium GW2011_GWA2_47_11</name>
    <dbReference type="NCBI Taxonomy" id="1618357"/>
    <lineage>
        <taxon>Bacteria</taxon>
        <taxon>Candidatus Amesiibacteriota</taxon>
    </lineage>
</organism>
<dbReference type="InterPro" id="IPR050464">
    <property type="entry name" value="Zeta_carotene_desat/Oxidored"/>
</dbReference>
<feature type="domain" description="Amine oxidase" evidence="1">
    <location>
        <begin position="10"/>
        <end position="397"/>
    </location>
</feature>
<sequence>MDIGIIGAGFTGLSAAIYLASLGHQVTIFESLDRPGGLAVGFKDPEWDWPLEKHYHHLFSSDWAIRRLAGRASHPISFTRPATSTFINGQINQLDSPASLLKFPHLSPGGILRTAAALAYLRLTPFWRPLEKLTAEKFILSTMGSQSWTVVWEPLFKGKFHHFYHQIPASWFWARIKKRSSSLGYPQGGFESLARACADLAERNGAKFNYATGVTGVSRVKGHLALVTDTKQTFTFAKVICTLPAPLFVRITPGLDPSFVTRLSRLRGIGAVNLVLALKKPFLKDVYWLNINDLKLPFLAVVEHTNFIDPSHYGGDHLVYVGNYLPAEHQFFSATSAGLINRFTSGLRQINPQFSPRWIRRAWVWKAPFAQPIVTLNYSQLIPPFSTPVTNLFLANIQQVYPWDRGTNYAVELGLAVARHALKT</sequence>
<dbReference type="GO" id="GO:0016491">
    <property type="term" value="F:oxidoreductase activity"/>
    <property type="evidence" value="ECO:0007669"/>
    <property type="project" value="InterPro"/>
</dbReference>
<proteinExistence type="predicted"/>
<evidence type="ECO:0000313" key="3">
    <source>
        <dbReference type="Proteomes" id="UP000034607"/>
    </source>
</evidence>
<dbReference type="PATRIC" id="fig|1618357.3.peg.212"/>
<accession>A0A0G1UG97</accession>
<protein>
    <submittedName>
        <fullName evidence="2">Amine oxidase</fullName>
    </submittedName>
</protein>
<dbReference type="InterPro" id="IPR002937">
    <property type="entry name" value="Amino_oxidase"/>
</dbReference>
<evidence type="ECO:0000313" key="2">
    <source>
        <dbReference type="EMBL" id="KKU56740.1"/>
    </source>
</evidence>
<dbReference type="PRINTS" id="PR00419">
    <property type="entry name" value="ADXRDTASE"/>
</dbReference>
<dbReference type="NCBIfam" id="NF005560">
    <property type="entry name" value="PRK07233.1"/>
    <property type="match status" value="1"/>
</dbReference>
<dbReference type="PANTHER" id="PTHR42923:SF46">
    <property type="entry name" value="AMINE OXIDASE"/>
    <property type="match status" value="1"/>
</dbReference>
<evidence type="ECO:0000259" key="1">
    <source>
        <dbReference type="Pfam" id="PF01593"/>
    </source>
</evidence>
<dbReference type="Pfam" id="PF01593">
    <property type="entry name" value="Amino_oxidase"/>
    <property type="match status" value="1"/>
</dbReference>
<dbReference type="PANTHER" id="PTHR42923">
    <property type="entry name" value="PROTOPORPHYRINOGEN OXIDASE"/>
    <property type="match status" value="1"/>
</dbReference>
<reference evidence="2 3" key="1">
    <citation type="journal article" date="2015" name="Nature">
        <title>rRNA introns, odd ribosomes, and small enigmatic genomes across a large radiation of phyla.</title>
        <authorList>
            <person name="Brown C.T."/>
            <person name="Hug L.A."/>
            <person name="Thomas B.C."/>
            <person name="Sharon I."/>
            <person name="Castelle C.J."/>
            <person name="Singh A."/>
            <person name="Wilkins M.J."/>
            <person name="Williams K.H."/>
            <person name="Banfield J.F."/>
        </authorList>
    </citation>
    <scope>NUCLEOTIDE SEQUENCE [LARGE SCALE GENOMIC DNA]</scope>
</reference>
<name>A0A0G1UG97_9BACT</name>
<dbReference type="SUPFAM" id="SSF51905">
    <property type="entry name" value="FAD/NAD(P)-binding domain"/>
    <property type="match status" value="1"/>
</dbReference>
<dbReference type="EMBL" id="LCNM01000003">
    <property type="protein sequence ID" value="KKU56740.1"/>
    <property type="molecule type" value="Genomic_DNA"/>
</dbReference>
<dbReference type="AlphaFoldDB" id="A0A0G1UG97"/>
<dbReference type="Proteomes" id="UP000034607">
    <property type="component" value="Unassembled WGS sequence"/>
</dbReference>
<comment type="caution">
    <text evidence="2">The sequence shown here is derived from an EMBL/GenBank/DDBJ whole genome shotgun (WGS) entry which is preliminary data.</text>
</comment>
<gene>
    <name evidence="2" type="ORF">UX78_C0003G0016</name>
</gene>
<dbReference type="Gene3D" id="3.50.50.60">
    <property type="entry name" value="FAD/NAD(P)-binding domain"/>
    <property type="match status" value="1"/>
</dbReference>